<dbReference type="EMBL" id="JBBNGE010000054">
    <property type="protein sequence ID" value="MEQ2509113.1"/>
    <property type="molecule type" value="Genomic_DNA"/>
</dbReference>
<comment type="caution">
    <text evidence="2">The sequence shown here is derived from an EMBL/GenBank/DDBJ whole genome shotgun (WGS) entry which is preliminary data.</text>
</comment>
<sequence length="96" mass="11023">MVESFEIHPLEKPKADSSNMLSNEERIDPNIVPLERLRAMDEDTYEDVVAAWAYCCVNSEEYQQVYRVGGAGDKGRDVIAYIDRKNDIFDLYQCIG</sequence>
<feature type="compositionally biased region" description="Basic and acidic residues" evidence="1">
    <location>
        <begin position="1"/>
        <end position="15"/>
    </location>
</feature>
<name>A0ABV1G140_9BACT</name>
<proteinExistence type="predicted"/>
<gene>
    <name evidence="2" type="ORF">AAAT87_12685</name>
</gene>
<reference evidence="2 3" key="1">
    <citation type="submission" date="2024-04" db="EMBL/GenBank/DDBJ databases">
        <title>Human intestinal bacterial collection.</title>
        <authorList>
            <person name="Pauvert C."/>
            <person name="Hitch T.C.A."/>
            <person name="Clavel T."/>
        </authorList>
    </citation>
    <scope>NUCLEOTIDE SEQUENCE [LARGE SCALE GENOMIC DNA]</scope>
    <source>
        <strain evidence="2 3">CLA-AA-H174</strain>
    </source>
</reference>
<dbReference type="Proteomes" id="UP001465717">
    <property type="component" value="Unassembled WGS sequence"/>
</dbReference>
<dbReference type="RefSeq" id="WP_349226604.1">
    <property type="nucleotide sequence ID" value="NZ_JBBNFG020000029.1"/>
</dbReference>
<protein>
    <submittedName>
        <fullName evidence="2">Uncharacterized protein</fullName>
    </submittedName>
</protein>
<keyword evidence="3" id="KW-1185">Reference proteome</keyword>
<evidence type="ECO:0000256" key="1">
    <source>
        <dbReference type="SAM" id="MobiDB-lite"/>
    </source>
</evidence>
<accession>A0ABV1G140</accession>
<feature type="region of interest" description="Disordered" evidence="1">
    <location>
        <begin position="1"/>
        <end position="24"/>
    </location>
</feature>
<organism evidence="2 3">
    <name type="scientific">Segatella sinensis</name>
    <dbReference type="NCBI Taxonomy" id="3085167"/>
    <lineage>
        <taxon>Bacteria</taxon>
        <taxon>Pseudomonadati</taxon>
        <taxon>Bacteroidota</taxon>
        <taxon>Bacteroidia</taxon>
        <taxon>Bacteroidales</taxon>
        <taxon>Prevotellaceae</taxon>
        <taxon>Segatella</taxon>
    </lineage>
</organism>
<evidence type="ECO:0000313" key="3">
    <source>
        <dbReference type="Proteomes" id="UP001465717"/>
    </source>
</evidence>
<evidence type="ECO:0000313" key="2">
    <source>
        <dbReference type="EMBL" id="MEQ2509113.1"/>
    </source>
</evidence>